<protein>
    <submittedName>
        <fullName evidence="1">Uncharacterized protein</fullName>
    </submittedName>
</protein>
<sequence length="55" mass="5922">MKIGGDTDLRGAWGNNGLRANPNGEVHGVIIPVPVSLMKREGKHCCIIPEGQRTQ</sequence>
<dbReference type="EMBL" id="JANUCP010000005">
    <property type="protein sequence ID" value="MCS3920545.1"/>
    <property type="molecule type" value="Genomic_DNA"/>
</dbReference>
<comment type="caution">
    <text evidence="1">The sequence shown here is derived from an EMBL/GenBank/DDBJ whole genome shotgun (WGS) entry which is preliminary data.</text>
</comment>
<proteinExistence type="predicted"/>
<keyword evidence="2" id="KW-1185">Reference proteome</keyword>
<evidence type="ECO:0000313" key="2">
    <source>
        <dbReference type="Proteomes" id="UP001204798"/>
    </source>
</evidence>
<name>A0ABT2EUF3_9BACT</name>
<reference evidence="1 2" key="1">
    <citation type="submission" date="2022-08" db="EMBL/GenBank/DDBJ databases">
        <title>Bacterial and archaeal communities from various locations to study Microbial Dark Matter (Phase II).</title>
        <authorList>
            <person name="Stepanauskas R."/>
        </authorList>
    </citation>
    <scope>NUCLEOTIDE SEQUENCE [LARGE SCALE GENOMIC DNA]</scope>
    <source>
        <strain evidence="1 2">PD1</strain>
    </source>
</reference>
<dbReference type="Proteomes" id="UP001204798">
    <property type="component" value="Unassembled WGS sequence"/>
</dbReference>
<accession>A0ABT2EUF3</accession>
<organism evidence="1 2">
    <name type="scientific">Candidatus Fervidibacter sacchari</name>
    <dbReference type="NCBI Taxonomy" id="1448929"/>
    <lineage>
        <taxon>Bacteria</taxon>
        <taxon>Candidatus Fervidibacterota</taxon>
        <taxon>Candidatus Fervidibacter</taxon>
    </lineage>
</organism>
<evidence type="ECO:0000313" key="1">
    <source>
        <dbReference type="EMBL" id="MCS3920545.1"/>
    </source>
</evidence>
<gene>
    <name evidence="1" type="ORF">M2350_002974</name>
</gene>